<name>A0A0H3FFR5_RAHSY</name>
<dbReference type="AlphaFoldDB" id="A0A0H3FFR5"/>
<gene>
    <name evidence="1" type="ordered locus">Rahaq_3289</name>
</gene>
<evidence type="ECO:0000313" key="1">
    <source>
        <dbReference type="EMBL" id="ADW74883.1"/>
    </source>
</evidence>
<evidence type="ECO:0000313" key="2">
    <source>
        <dbReference type="Proteomes" id="UP000007257"/>
    </source>
</evidence>
<dbReference type="KEGG" id="rah:Rahaq_3289"/>
<dbReference type="Proteomes" id="UP000007257">
    <property type="component" value="Chromosome"/>
</dbReference>
<reference evidence="2" key="1">
    <citation type="submission" date="2011-01" db="EMBL/GenBank/DDBJ databases">
        <title>Complete sequence of chromosome of Rahnella sp. Y9602.</title>
        <authorList>
            <consortium name="US DOE Joint Genome Institute"/>
            <person name="Lucas S."/>
            <person name="Copeland A."/>
            <person name="Lapidus A."/>
            <person name="Cheng J.-F."/>
            <person name="Goodwin L."/>
            <person name="Pitluck S."/>
            <person name="Lu M."/>
            <person name="Detter J.C."/>
            <person name="Han C."/>
            <person name="Tapia R."/>
            <person name="Land M."/>
            <person name="Hauser L."/>
            <person name="Kyrpides N."/>
            <person name="Ivanova N."/>
            <person name="Ovchinnikova G."/>
            <person name="Pagani I."/>
            <person name="Sobecky P.A."/>
            <person name="Martinez R.J."/>
            <person name="Woyke T."/>
        </authorList>
    </citation>
    <scope>NUCLEOTIDE SEQUENCE [LARGE SCALE GENOMIC DNA]</scope>
    <source>
        <strain evidence="2">Y9602</strain>
    </source>
</reference>
<reference evidence="1 2" key="2">
    <citation type="journal article" date="2012" name="J. Bacteriol.">
        <title>Complete Genome Sequence of Rahnella sp. Strain Y9602, a Gammaproteobacterium Isolate from Metal- and Radionuclide-Contaminated Soil.</title>
        <authorList>
            <person name="Martinez R.J."/>
            <person name="Bruce D."/>
            <person name="Detter C."/>
            <person name="Goodwin L.A."/>
            <person name="Han J."/>
            <person name="Han C.S."/>
            <person name="Held B."/>
            <person name="Land M.L."/>
            <person name="Mikhailova N."/>
            <person name="Nolan M."/>
            <person name="Pennacchio L."/>
            <person name="Pitluck S."/>
            <person name="Tapia R."/>
            <person name="Woyke T."/>
            <person name="Sobecky P.A."/>
        </authorList>
    </citation>
    <scope>NUCLEOTIDE SEQUENCE [LARGE SCALE GENOMIC DNA]</scope>
    <source>
        <strain evidence="1 2">Y9602</strain>
    </source>
</reference>
<protein>
    <submittedName>
        <fullName evidence="1">Uncharacterized protein</fullName>
    </submittedName>
</protein>
<proteinExistence type="predicted"/>
<organism evidence="1 2">
    <name type="scientific">Rahnella sp. (strain Y9602)</name>
    <dbReference type="NCBI Taxonomy" id="2703885"/>
    <lineage>
        <taxon>Bacteria</taxon>
        <taxon>Pseudomonadati</taxon>
        <taxon>Pseudomonadota</taxon>
        <taxon>Gammaproteobacteria</taxon>
        <taxon>Enterobacterales</taxon>
        <taxon>Yersiniaceae</taxon>
        <taxon>Rahnella</taxon>
    </lineage>
</organism>
<dbReference type="HOGENOM" id="CLU_3047189_0_0_6"/>
<accession>A0A0H3FFR5</accession>
<sequence>MIARSVREENGCVAGKRRIFDEKLAADLYNPNQYINDKLHWKLIYDAGFTGTDL</sequence>
<dbReference type="EMBL" id="CP002505">
    <property type="protein sequence ID" value="ADW74883.1"/>
    <property type="molecule type" value="Genomic_DNA"/>
</dbReference>